<organism evidence="1 2">
    <name type="scientific">Bacteroides clarus</name>
    <dbReference type="NCBI Taxonomy" id="626929"/>
    <lineage>
        <taxon>Bacteria</taxon>
        <taxon>Pseudomonadati</taxon>
        <taxon>Bacteroidota</taxon>
        <taxon>Bacteroidia</taxon>
        <taxon>Bacteroidales</taxon>
        <taxon>Bacteroidaceae</taxon>
        <taxon>Bacteroides</taxon>
    </lineage>
</organism>
<comment type="caution">
    <text evidence="1">The sequence shown here is derived from an EMBL/GenBank/DDBJ whole genome shotgun (WGS) entry which is preliminary data.</text>
</comment>
<dbReference type="RefSeq" id="WP_009120742.1">
    <property type="nucleotide sequence ID" value="NZ_CATWVR010000004.1"/>
</dbReference>
<gene>
    <name evidence="1" type="ORF">B5F97_14860</name>
</gene>
<name>A0A1Y3YPS3_9BACE</name>
<accession>A0A1Y3YPS3</accession>
<reference evidence="2" key="1">
    <citation type="submission" date="2017-04" db="EMBL/GenBank/DDBJ databases">
        <title>Function of individual gut microbiota members based on whole genome sequencing of pure cultures obtained from chicken caecum.</title>
        <authorList>
            <person name="Medvecky M."/>
            <person name="Cejkova D."/>
            <person name="Polansky O."/>
            <person name="Karasova D."/>
            <person name="Kubasova T."/>
            <person name="Cizek A."/>
            <person name="Rychlik I."/>
        </authorList>
    </citation>
    <scope>NUCLEOTIDE SEQUENCE [LARGE SCALE GENOMIC DNA]</scope>
    <source>
        <strain evidence="2">An43</strain>
    </source>
</reference>
<proteinExistence type="predicted"/>
<dbReference type="Proteomes" id="UP000195386">
    <property type="component" value="Unassembled WGS sequence"/>
</dbReference>
<protein>
    <submittedName>
        <fullName evidence="1">Uncharacterized protein</fullName>
    </submittedName>
</protein>
<sequence>MKLYHGSIDREITNQNLHLLLPAKVSLFAKIYAAEKGGTLLDALRAFYKSDTYKELEQEETKLWHYGPVALYEEYMEKTNRKHHKINLP</sequence>
<evidence type="ECO:0000313" key="2">
    <source>
        <dbReference type="Proteomes" id="UP000195386"/>
    </source>
</evidence>
<dbReference type="EMBL" id="NFII01000017">
    <property type="protein sequence ID" value="OUN99873.1"/>
    <property type="molecule type" value="Genomic_DNA"/>
</dbReference>
<dbReference type="AlphaFoldDB" id="A0A1Y3YPS3"/>
<evidence type="ECO:0000313" key="1">
    <source>
        <dbReference type="EMBL" id="OUN99873.1"/>
    </source>
</evidence>